<keyword evidence="7" id="KW-1185">Reference proteome</keyword>
<dbReference type="InterPro" id="IPR013906">
    <property type="entry name" value="eIF3j"/>
</dbReference>
<dbReference type="AlphaFoldDB" id="A0A9W7YDT5"/>
<reference evidence="6" key="1">
    <citation type="submission" date="2022-07" db="EMBL/GenBank/DDBJ databases">
        <title>Phylogenomic reconstructions and comparative analyses of Kickxellomycotina fungi.</title>
        <authorList>
            <person name="Reynolds N.K."/>
            <person name="Stajich J.E."/>
            <person name="Barry K."/>
            <person name="Grigoriev I.V."/>
            <person name="Crous P."/>
            <person name="Smith M.E."/>
        </authorList>
    </citation>
    <scope>NUCLEOTIDE SEQUENCE</scope>
    <source>
        <strain evidence="6">BCRC 34381</strain>
    </source>
</reference>
<feature type="region of interest" description="Disordered" evidence="5">
    <location>
        <begin position="1"/>
        <end position="101"/>
    </location>
</feature>
<feature type="region of interest" description="Disordered" evidence="5">
    <location>
        <begin position="204"/>
        <end position="246"/>
    </location>
</feature>
<dbReference type="Gene3D" id="1.10.246.60">
    <property type="entry name" value="Eukaryotic translation initiation factor 3 like domains"/>
    <property type="match status" value="1"/>
</dbReference>
<organism evidence="6 7">
    <name type="scientific">Coemansia biformis</name>
    <dbReference type="NCBI Taxonomy" id="1286918"/>
    <lineage>
        <taxon>Eukaryota</taxon>
        <taxon>Fungi</taxon>
        <taxon>Fungi incertae sedis</taxon>
        <taxon>Zoopagomycota</taxon>
        <taxon>Kickxellomycotina</taxon>
        <taxon>Kickxellomycetes</taxon>
        <taxon>Kickxellales</taxon>
        <taxon>Kickxellaceae</taxon>
        <taxon>Coemansia</taxon>
    </lineage>
</organism>
<dbReference type="InterPro" id="IPR023194">
    <property type="entry name" value="eIF3-like_dom_sf"/>
</dbReference>
<evidence type="ECO:0000313" key="7">
    <source>
        <dbReference type="Proteomes" id="UP001143981"/>
    </source>
</evidence>
<dbReference type="GO" id="GO:0005852">
    <property type="term" value="C:eukaryotic translation initiation factor 3 complex"/>
    <property type="evidence" value="ECO:0007669"/>
    <property type="project" value="InterPro"/>
</dbReference>
<dbReference type="Proteomes" id="UP001143981">
    <property type="component" value="Unassembled WGS sequence"/>
</dbReference>
<accession>A0A9W7YDT5</accession>
<dbReference type="PANTHER" id="PTHR21681:SF0">
    <property type="entry name" value="EUKARYOTIC TRANSLATION INITIATION FACTOR 3 SUBUNIT J"/>
    <property type="match status" value="1"/>
</dbReference>
<name>A0A9W7YDT5_9FUNG</name>
<protein>
    <recommendedName>
        <fullName evidence="4">Eukaryotic translation initiation factor 3 30 kDa subunit</fullName>
    </recommendedName>
</protein>
<dbReference type="PANTHER" id="PTHR21681">
    <property type="entry name" value="EUKARYOTIC TRANSLATION INITIATION FACTOR 3 SUBUNIT J"/>
    <property type="match status" value="1"/>
</dbReference>
<dbReference type="OrthoDB" id="20381at2759"/>
<proteinExistence type="predicted"/>
<sequence length="246" mass="27373">MSDWEGSDTEKAPAVPAVALGARGKWDDEDEDSQSSVAEWDEMSSSDDEGGKSAKAAAESQPKKKSASERIAERQAEREAKREEAMKAAAEYSEEDEDGFMSQKIRERQKQVESDLLAAEDLFSGLTIKDAQVQESLMTINPKTQEEFDTFQMALVERIQKTQSHRLYTAFLEKLIHELAQPLKDAEVRRLSSSLAALASEKQRAAKEGVKGKKKGKKAHLGGLPAKSQVDTTDYTRGYDDFDDFM</sequence>
<keyword evidence="1" id="KW-0963">Cytoplasm</keyword>
<comment type="caution">
    <text evidence="6">The sequence shown here is derived from an EMBL/GenBank/DDBJ whole genome shotgun (WGS) entry which is preliminary data.</text>
</comment>
<evidence type="ECO:0000256" key="1">
    <source>
        <dbReference type="ARBA" id="ARBA00022490"/>
    </source>
</evidence>
<evidence type="ECO:0000256" key="5">
    <source>
        <dbReference type="SAM" id="MobiDB-lite"/>
    </source>
</evidence>
<evidence type="ECO:0000256" key="2">
    <source>
        <dbReference type="ARBA" id="ARBA00022540"/>
    </source>
</evidence>
<gene>
    <name evidence="6" type="primary">HCR1</name>
    <name evidence="6" type="ORF">LPJ61_002947</name>
</gene>
<keyword evidence="3" id="KW-0648">Protein biosynthesis</keyword>
<evidence type="ECO:0000256" key="3">
    <source>
        <dbReference type="ARBA" id="ARBA00022917"/>
    </source>
</evidence>
<evidence type="ECO:0000313" key="6">
    <source>
        <dbReference type="EMBL" id="KAJ1730562.1"/>
    </source>
</evidence>
<feature type="compositionally biased region" description="Acidic residues" evidence="5">
    <location>
        <begin position="27"/>
        <end position="48"/>
    </location>
</feature>
<feature type="compositionally biased region" description="Basic and acidic residues" evidence="5">
    <location>
        <begin position="66"/>
        <end position="86"/>
    </location>
</feature>
<dbReference type="Pfam" id="PF08597">
    <property type="entry name" value="eIF3_subunit"/>
    <property type="match status" value="1"/>
</dbReference>
<keyword evidence="2 6" id="KW-0396">Initiation factor</keyword>
<dbReference type="EMBL" id="JANBOI010000437">
    <property type="protein sequence ID" value="KAJ1730562.1"/>
    <property type="molecule type" value="Genomic_DNA"/>
</dbReference>
<evidence type="ECO:0000256" key="4">
    <source>
        <dbReference type="ARBA" id="ARBA00029904"/>
    </source>
</evidence>
<dbReference type="GO" id="GO:0003743">
    <property type="term" value="F:translation initiation factor activity"/>
    <property type="evidence" value="ECO:0007669"/>
    <property type="project" value="UniProtKB-KW"/>
</dbReference>